<evidence type="ECO:0000256" key="1">
    <source>
        <dbReference type="SAM" id="MobiDB-lite"/>
    </source>
</evidence>
<sequence length="50" mass="5405">MLTSRFEATGEQFWDGPRHFESWSDDGDDAAAGTPSPSIRAIPASGRLLP</sequence>
<name>A0A4Y2MVN1_ARAVE</name>
<reference evidence="3 4" key="1">
    <citation type="journal article" date="2019" name="Sci. Rep.">
        <title>Orb-weaving spider Araneus ventricosus genome elucidates the spidroin gene catalogue.</title>
        <authorList>
            <person name="Kono N."/>
            <person name="Nakamura H."/>
            <person name="Ohtoshi R."/>
            <person name="Moran D.A.P."/>
            <person name="Shinohara A."/>
            <person name="Yoshida Y."/>
            <person name="Fujiwara M."/>
            <person name="Mori M."/>
            <person name="Tomita M."/>
            <person name="Arakawa K."/>
        </authorList>
    </citation>
    <scope>NUCLEOTIDE SEQUENCE [LARGE SCALE GENOMIC DNA]</scope>
</reference>
<organism evidence="3 4">
    <name type="scientific">Araneus ventricosus</name>
    <name type="common">Orbweaver spider</name>
    <name type="synonym">Epeira ventricosa</name>
    <dbReference type="NCBI Taxonomy" id="182803"/>
    <lineage>
        <taxon>Eukaryota</taxon>
        <taxon>Metazoa</taxon>
        <taxon>Ecdysozoa</taxon>
        <taxon>Arthropoda</taxon>
        <taxon>Chelicerata</taxon>
        <taxon>Arachnida</taxon>
        <taxon>Araneae</taxon>
        <taxon>Araneomorphae</taxon>
        <taxon>Entelegynae</taxon>
        <taxon>Araneoidea</taxon>
        <taxon>Araneidae</taxon>
        <taxon>Araneus</taxon>
    </lineage>
</organism>
<dbReference type="EMBL" id="BGPR01206153">
    <property type="protein sequence ID" value="GBN30609.1"/>
    <property type="molecule type" value="Genomic_DNA"/>
</dbReference>
<gene>
    <name evidence="2" type="ORF">AVEN_112481_1</name>
    <name evidence="3" type="ORF">AVEN_167999_1</name>
</gene>
<evidence type="ECO:0000313" key="3">
    <source>
        <dbReference type="EMBL" id="GBN30642.1"/>
    </source>
</evidence>
<feature type="region of interest" description="Disordered" evidence="1">
    <location>
        <begin position="15"/>
        <end position="50"/>
    </location>
</feature>
<protein>
    <submittedName>
        <fullName evidence="3">Uncharacterized protein</fullName>
    </submittedName>
</protein>
<accession>A0A4Y2MVN1</accession>
<proteinExistence type="predicted"/>
<comment type="caution">
    <text evidence="3">The sequence shown here is derived from an EMBL/GenBank/DDBJ whole genome shotgun (WGS) entry which is preliminary data.</text>
</comment>
<dbReference type="Proteomes" id="UP000499080">
    <property type="component" value="Unassembled WGS sequence"/>
</dbReference>
<dbReference type="AlphaFoldDB" id="A0A4Y2MVN1"/>
<evidence type="ECO:0000313" key="2">
    <source>
        <dbReference type="EMBL" id="GBN30609.1"/>
    </source>
</evidence>
<dbReference type="EMBL" id="BGPR01206166">
    <property type="protein sequence ID" value="GBN30642.1"/>
    <property type="molecule type" value="Genomic_DNA"/>
</dbReference>
<evidence type="ECO:0000313" key="4">
    <source>
        <dbReference type="Proteomes" id="UP000499080"/>
    </source>
</evidence>
<feature type="non-terminal residue" evidence="3">
    <location>
        <position position="50"/>
    </location>
</feature>
<keyword evidence="4" id="KW-1185">Reference proteome</keyword>